<feature type="signal peptide" evidence="1">
    <location>
        <begin position="1"/>
        <end position="20"/>
    </location>
</feature>
<dbReference type="Gene3D" id="2.60.40.10">
    <property type="entry name" value="Immunoglobulins"/>
    <property type="match status" value="1"/>
</dbReference>
<dbReference type="InterPro" id="IPR015915">
    <property type="entry name" value="Kelch-typ_b-propeller"/>
</dbReference>
<dbReference type="SUPFAM" id="SSF81296">
    <property type="entry name" value="E set domains"/>
    <property type="match status" value="1"/>
</dbReference>
<dbReference type="Gene3D" id="2.120.10.80">
    <property type="entry name" value="Kelch-type beta propeller"/>
    <property type="match status" value="1"/>
</dbReference>
<dbReference type="OrthoDB" id="103335at2"/>
<dbReference type="RefSeq" id="WP_133555415.1">
    <property type="nucleotide sequence ID" value="NZ_SNYF01000006.1"/>
</dbReference>
<proteinExistence type="predicted"/>
<name>A0A4R6T5W8_9BACT</name>
<dbReference type="CDD" id="cd00102">
    <property type="entry name" value="IPT"/>
    <property type="match status" value="1"/>
</dbReference>
<dbReference type="SUPFAM" id="SSF117281">
    <property type="entry name" value="Kelch motif"/>
    <property type="match status" value="1"/>
</dbReference>
<comment type="caution">
    <text evidence="2">The sequence shown here is derived from an EMBL/GenBank/DDBJ whole genome shotgun (WGS) entry which is preliminary data.</text>
</comment>
<sequence>MQKLLFLSILCLLLVGWACTEDTETPIIVATEEAIFVGGDRIRISGRLITNQEVSASDHGFQISETEAFSSPVTISLGAKEGPGRFIGEATGLKITQNYWVKAFSVIGGEEISGEAVQIQTLEPQLESFSPRFSTVGKDLVINGRNFPEGTKVFFGDKEAQIVQNLFESRITVKIPAPGTSAFVPIRVVVQNKTLEFSEKFEYQSGKYTKVTDFPDPRIYNSVSFTNELGFHVGLGEVRLTGPYRKFQRYNLATGTWTEVSFPGNPRSFAFATPNFLGGGALEIDRDVFQYDQSFYKINGSTFERLADLPFRSQDQLAIEVGGDLYLFGGRVVNSQAVRKYSNTSKTWSNLANAPFALTSENPFFVYQGQIFIFNSAGELYQFNPSNSSWTLRTKYPGSLGQSYGVAVVQGAKAYVGLYRRTQEMYELDLSSFTWKIKNPIPGLPQSITVGQFEYNGAIYIMRVPEVSVNGVFPMELYKFETNAL</sequence>
<evidence type="ECO:0000313" key="2">
    <source>
        <dbReference type="EMBL" id="TDQ17404.1"/>
    </source>
</evidence>
<gene>
    <name evidence="2" type="ORF">DFQ04_2057</name>
</gene>
<accession>A0A4R6T5W8</accession>
<evidence type="ECO:0000256" key="1">
    <source>
        <dbReference type="SAM" id="SignalP"/>
    </source>
</evidence>
<evidence type="ECO:0000313" key="3">
    <source>
        <dbReference type="Proteomes" id="UP000294535"/>
    </source>
</evidence>
<protein>
    <submittedName>
        <fullName evidence="2">IPT/TIG domain-containing protein</fullName>
    </submittedName>
</protein>
<dbReference type="AlphaFoldDB" id="A0A4R6T5W8"/>
<reference evidence="2 3" key="1">
    <citation type="submission" date="2019-03" db="EMBL/GenBank/DDBJ databases">
        <title>Genomic Encyclopedia of Type Strains, Phase III (KMG-III): the genomes of soil and plant-associated and newly described type strains.</title>
        <authorList>
            <person name="Whitman W."/>
        </authorList>
    </citation>
    <scope>NUCLEOTIDE SEQUENCE [LARGE SCALE GENOMIC DNA]</scope>
    <source>
        <strain evidence="2 3">CECT 8446</strain>
    </source>
</reference>
<dbReference type="InterPro" id="IPR014756">
    <property type="entry name" value="Ig_E-set"/>
</dbReference>
<keyword evidence="3" id="KW-1185">Reference proteome</keyword>
<dbReference type="InterPro" id="IPR013783">
    <property type="entry name" value="Ig-like_fold"/>
</dbReference>
<dbReference type="Proteomes" id="UP000294535">
    <property type="component" value="Unassembled WGS sequence"/>
</dbReference>
<dbReference type="EMBL" id="SNYF01000006">
    <property type="protein sequence ID" value="TDQ17404.1"/>
    <property type="molecule type" value="Genomic_DNA"/>
</dbReference>
<organism evidence="2 3">
    <name type="scientific">Algoriphagus boseongensis</name>
    <dbReference type="NCBI Taxonomy" id="1442587"/>
    <lineage>
        <taxon>Bacteria</taxon>
        <taxon>Pseudomonadati</taxon>
        <taxon>Bacteroidota</taxon>
        <taxon>Cytophagia</taxon>
        <taxon>Cytophagales</taxon>
        <taxon>Cyclobacteriaceae</taxon>
        <taxon>Algoriphagus</taxon>
    </lineage>
</organism>
<keyword evidence="1" id="KW-0732">Signal</keyword>
<feature type="chain" id="PRO_5020190782" evidence="1">
    <location>
        <begin position="21"/>
        <end position="485"/>
    </location>
</feature>